<evidence type="ECO:0000256" key="4">
    <source>
        <dbReference type="ARBA" id="ARBA00022840"/>
    </source>
</evidence>
<keyword evidence="11" id="KW-1185">Reference proteome</keyword>
<feature type="short sequence motif" description="'HIGH' region" evidence="8">
    <location>
        <begin position="16"/>
        <end position="24"/>
    </location>
</feature>
<keyword evidence="6 8" id="KW-0030">Aminoacyl-tRNA synthetase</keyword>
<keyword evidence="4 8" id="KW-0067">ATP-binding</keyword>
<dbReference type="Gene3D" id="1.10.240.10">
    <property type="entry name" value="Tyrosyl-Transfer RNA Synthetase"/>
    <property type="match status" value="1"/>
</dbReference>
<keyword evidence="2 8" id="KW-0436">Ligase</keyword>
<feature type="binding site" evidence="8">
    <location>
        <begin position="23"/>
        <end position="24"/>
    </location>
    <ligand>
        <name>ATP</name>
        <dbReference type="ChEBI" id="CHEBI:30616"/>
    </ligand>
</feature>
<dbReference type="InterPro" id="IPR014729">
    <property type="entry name" value="Rossmann-like_a/b/a_fold"/>
</dbReference>
<comment type="caution">
    <text evidence="10">The sequence shown here is derived from an EMBL/GenBank/DDBJ whole genome shotgun (WGS) entry which is preliminary data.</text>
</comment>
<dbReference type="EC" id="6.1.1.2" evidence="8"/>
<dbReference type="PRINTS" id="PR01039">
    <property type="entry name" value="TRNASYNTHTRP"/>
</dbReference>
<name>A0ABT0SQ17_9GAMM</name>
<evidence type="ECO:0000256" key="3">
    <source>
        <dbReference type="ARBA" id="ARBA00022741"/>
    </source>
</evidence>
<evidence type="ECO:0000256" key="5">
    <source>
        <dbReference type="ARBA" id="ARBA00022917"/>
    </source>
</evidence>
<reference evidence="10" key="1">
    <citation type="submission" date="2022-05" db="EMBL/GenBank/DDBJ databases">
        <title>Halomonas geminus sp. nov. and Halomonas llamarensis sp. nov. isolated from high-altitude salars of the Atacama Desert.</title>
        <authorList>
            <person name="Hintersatz C."/>
            <person name="Rojas L.A."/>
            <person name="Wei T.-S."/>
            <person name="Kutschke S."/>
            <person name="Lehmann F."/>
            <person name="Jain R."/>
            <person name="Pollmann K."/>
        </authorList>
    </citation>
    <scope>NUCLEOTIDE SEQUENCE</scope>
    <source>
        <strain evidence="10">ATCHA</strain>
    </source>
</reference>
<evidence type="ECO:0000313" key="10">
    <source>
        <dbReference type="EMBL" id="MCL7929668.1"/>
    </source>
</evidence>
<dbReference type="NCBIfam" id="NF008923">
    <property type="entry name" value="PRK12284.1"/>
    <property type="match status" value="1"/>
</dbReference>
<keyword evidence="5 8" id="KW-0648">Protein biosynthesis</keyword>
<feature type="binding site" evidence="8">
    <location>
        <position position="201"/>
    </location>
    <ligand>
        <name>ATP</name>
        <dbReference type="ChEBI" id="CHEBI:30616"/>
    </ligand>
</feature>
<evidence type="ECO:0000256" key="7">
    <source>
        <dbReference type="ARBA" id="ARBA00049929"/>
    </source>
</evidence>
<dbReference type="InterPro" id="IPR002305">
    <property type="entry name" value="aa-tRNA-synth_Ic"/>
</dbReference>
<dbReference type="PANTHER" id="PTHR43766:SF1">
    <property type="entry name" value="TRYPTOPHAN--TRNA LIGASE, MITOCHONDRIAL"/>
    <property type="match status" value="1"/>
</dbReference>
<sequence length="341" mass="38220">MSKFSDKTRVLTGITTTGTPHLGNYVGAIKPAIEASQNPSVQSFYFMADYHALIKCQDPKQVQQSRLEIAATWLALGLDTDNAIFYRQSDIREIPELTWMLSCVCAKGLMNRAHAYKAAVADNEESGNQDPDKGITMGLFGYPVLMAADILMFNANKVPVGRDQIQHIEMARDIAGRFNHLYKSQYFTLPEAVVDEKVEVLHGLDGRKMSKSYQNTIPLFVSEKKLQKLVRKIKTNSLEPGEPKDPDTCTLFQIYSAFASSEETEAMRAQYAEGIGWGDAKNQVFEYLNAHLAEPRERYNALMEDPGHIEAVLQKGAERAREEATVTMERLRDAVGLGRFI</sequence>
<feature type="binding site" evidence="8">
    <location>
        <begin position="208"/>
        <end position="212"/>
    </location>
    <ligand>
        <name>ATP</name>
        <dbReference type="ChEBI" id="CHEBI:30616"/>
    </ligand>
</feature>
<evidence type="ECO:0000256" key="9">
    <source>
        <dbReference type="RuleBase" id="RU363036"/>
    </source>
</evidence>
<dbReference type="PANTHER" id="PTHR43766">
    <property type="entry name" value="TRYPTOPHAN--TRNA LIGASE, MITOCHONDRIAL"/>
    <property type="match status" value="1"/>
</dbReference>
<accession>A0ABT0SQ17</accession>
<dbReference type="InterPro" id="IPR024109">
    <property type="entry name" value="Trp-tRNA-ligase_bac-type"/>
</dbReference>
<dbReference type="RefSeq" id="WP_250080677.1">
    <property type="nucleotide sequence ID" value="NZ_JAMJPJ010000007.1"/>
</dbReference>
<gene>
    <name evidence="8" type="primary">trpS</name>
    <name evidence="10" type="ORF">M8006_06665</name>
</gene>
<organism evidence="10 11">
    <name type="scientific">Halomonas llamarensis</name>
    <dbReference type="NCBI Taxonomy" id="2945104"/>
    <lineage>
        <taxon>Bacteria</taxon>
        <taxon>Pseudomonadati</taxon>
        <taxon>Pseudomonadota</taxon>
        <taxon>Gammaproteobacteria</taxon>
        <taxon>Oceanospirillales</taxon>
        <taxon>Halomonadaceae</taxon>
        <taxon>Halomonas</taxon>
    </lineage>
</organism>
<comment type="subunit">
    <text evidence="8">Homodimer.</text>
</comment>
<dbReference type="InterPro" id="IPR050203">
    <property type="entry name" value="Trp-tRNA_synthetase"/>
</dbReference>
<feature type="binding site" evidence="8">
    <location>
        <begin position="161"/>
        <end position="163"/>
    </location>
    <ligand>
        <name>ATP</name>
        <dbReference type="ChEBI" id="CHEBI:30616"/>
    </ligand>
</feature>
<protein>
    <recommendedName>
        <fullName evidence="8">Tryptophan--tRNA ligase</fullName>
        <ecNumber evidence="8">6.1.1.2</ecNumber>
    </recommendedName>
    <alternativeName>
        <fullName evidence="8">Tryptophanyl-tRNA synthetase</fullName>
        <shortName evidence="8">TrpRS</shortName>
    </alternativeName>
</protein>
<comment type="catalytic activity">
    <reaction evidence="7 8">
        <text>tRNA(Trp) + L-tryptophan + ATP = L-tryptophyl-tRNA(Trp) + AMP + diphosphate + H(+)</text>
        <dbReference type="Rhea" id="RHEA:24080"/>
        <dbReference type="Rhea" id="RHEA-COMP:9671"/>
        <dbReference type="Rhea" id="RHEA-COMP:9705"/>
        <dbReference type="ChEBI" id="CHEBI:15378"/>
        <dbReference type="ChEBI" id="CHEBI:30616"/>
        <dbReference type="ChEBI" id="CHEBI:33019"/>
        <dbReference type="ChEBI" id="CHEBI:57912"/>
        <dbReference type="ChEBI" id="CHEBI:78442"/>
        <dbReference type="ChEBI" id="CHEBI:78535"/>
        <dbReference type="ChEBI" id="CHEBI:456215"/>
        <dbReference type="EC" id="6.1.1.2"/>
    </reaction>
</comment>
<dbReference type="Proteomes" id="UP001165308">
    <property type="component" value="Unassembled WGS sequence"/>
</dbReference>
<dbReference type="EMBL" id="JAMJPJ010000007">
    <property type="protein sequence ID" value="MCL7929668.1"/>
    <property type="molecule type" value="Genomic_DNA"/>
</dbReference>
<dbReference type="HAMAP" id="MF_00140_B">
    <property type="entry name" value="Trp_tRNA_synth_B"/>
    <property type="match status" value="1"/>
</dbReference>
<dbReference type="NCBIfam" id="NF009207">
    <property type="entry name" value="PRK12556.1"/>
    <property type="match status" value="1"/>
</dbReference>
<dbReference type="Gene3D" id="3.40.50.620">
    <property type="entry name" value="HUPs"/>
    <property type="match status" value="1"/>
</dbReference>
<dbReference type="NCBIfam" id="TIGR00233">
    <property type="entry name" value="trpS"/>
    <property type="match status" value="1"/>
</dbReference>
<evidence type="ECO:0000256" key="8">
    <source>
        <dbReference type="HAMAP-Rule" id="MF_00140"/>
    </source>
</evidence>
<evidence type="ECO:0000256" key="6">
    <source>
        <dbReference type="ARBA" id="ARBA00023146"/>
    </source>
</evidence>
<feature type="binding site" evidence="8">
    <location>
        <position position="149"/>
    </location>
    <ligand>
        <name>L-tryptophan</name>
        <dbReference type="ChEBI" id="CHEBI:57912"/>
    </ligand>
</feature>
<keyword evidence="8" id="KW-0963">Cytoplasm</keyword>
<evidence type="ECO:0000256" key="1">
    <source>
        <dbReference type="ARBA" id="ARBA00005594"/>
    </source>
</evidence>
<evidence type="ECO:0000256" key="2">
    <source>
        <dbReference type="ARBA" id="ARBA00022598"/>
    </source>
</evidence>
<keyword evidence="3 8" id="KW-0547">Nucleotide-binding</keyword>
<comment type="similarity">
    <text evidence="1 8 9">Belongs to the class-I aminoacyl-tRNA synthetase family.</text>
</comment>
<feature type="binding site" evidence="8">
    <location>
        <begin position="15"/>
        <end position="17"/>
    </location>
    <ligand>
        <name>ATP</name>
        <dbReference type="ChEBI" id="CHEBI:30616"/>
    </ligand>
</feature>
<dbReference type="SUPFAM" id="SSF52374">
    <property type="entry name" value="Nucleotidylyl transferase"/>
    <property type="match status" value="1"/>
</dbReference>
<feature type="short sequence motif" description="'KMSKS' region" evidence="8">
    <location>
        <begin position="208"/>
        <end position="212"/>
    </location>
</feature>
<comment type="subcellular location">
    <subcellularLocation>
        <location evidence="8">Cytoplasm</location>
    </subcellularLocation>
</comment>
<comment type="function">
    <text evidence="8">Catalyzes the attachment of tryptophan to tRNA(Trp).</text>
</comment>
<dbReference type="InterPro" id="IPR002306">
    <property type="entry name" value="Trp-tRNA-ligase"/>
</dbReference>
<dbReference type="GO" id="GO:0004830">
    <property type="term" value="F:tryptophan-tRNA ligase activity"/>
    <property type="evidence" value="ECO:0007669"/>
    <property type="project" value="UniProtKB-EC"/>
</dbReference>
<dbReference type="CDD" id="cd00806">
    <property type="entry name" value="TrpRS_core"/>
    <property type="match status" value="1"/>
</dbReference>
<evidence type="ECO:0000313" key="11">
    <source>
        <dbReference type="Proteomes" id="UP001165308"/>
    </source>
</evidence>
<proteinExistence type="inferred from homology"/>
<dbReference type="Pfam" id="PF00579">
    <property type="entry name" value="tRNA-synt_1b"/>
    <property type="match status" value="1"/>
</dbReference>